<keyword evidence="5 8" id="KW-0812">Transmembrane</keyword>
<evidence type="ECO:0000313" key="10">
    <source>
        <dbReference type="EMBL" id="ATQ54566.1"/>
    </source>
</evidence>
<feature type="transmembrane region" description="Helical" evidence="8">
    <location>
        <begin position="225"/>
        <end position="247"/>
    </location>
</feature>
<dbReference type="InterPro" id="IPR000515">
    <property type="entry name" value="MetI-like"/>
</dbReference>
<evidence type="ECO:0000256" key="6">
    <source>
        <dbReference type="ARBA" id="ARBA00022989"/>
    </source>
</evidence>
<dbReference type="PANTHER" id="PTHR42929:SF1">
    <property type="entry name" value="INNER MEMBRANE ABC TRANSPORTER PERMEASE PROTEIN YDCU-RELATED"/>
    <property type="match status" value="1"/>
</dbReference>
<dbReference type="GO" id="GO:0005886">
    <property type="term" value="C:plasma membrane"/>
    <property type="evidence" value="ECO:0007669"/>
    <property type="project" value="UniProtKB-SubCell"/>
</dbReference>
<dbReference type="Gene3D" id="1.10.3720.10">
    <property type="entry name" value="MetI-like"/>
    <property type="match status" value="1"/>
</dbReference>
<dbReference type="Pfam" id="PF00528">
    <property type="entry name" value="BPD_transp_1"/>
    <property type="match status" value="1"/>
</dbReference>
<feature type="transmembrane region" description="Helical" evidence="8">
    <location>
        <begin position="122"/>
        <end position="145"/>
    </location>
</feature>
<feature type="transmembrane region" description="Helical" evidence="8">
    <location>
        <begin position="89"/>
        <end position="110"/>
    </location>
</feature>
<dbReference type="EMBL" id="CP024422">
    <property type="protein sequence ID" value="ATQ54566.1"/>
    <property type="molecule type" value="Genomic_DNA"/>
</dbReference>
<keyword evidence="6 8" id="KW-1133">Transmembrane helix</keyword>
<gene>
    <name evidence="10" type="ORF">PYTT13_01260</name>
</gene>
<feature type="domain" description="ABC transmembrane type-1" evidence="9">
    <location>
        <begin position="85"/>
        <end position="290"/>
    </location>
</feature>
<dbReference type="GeneID" id="78896296"/>
<evidence type="ECO:0000256" key="4">
    <source>
        <dbReference type="ARBA" id="ARBA00022475"/>
    </source>
</evidence>
<evidence type="ECO:0000313" key="11">
    <source>
        <dbReference type="Proteomes" id="UP000229314"/>
    </source>
</evidence>
<evidence type="ECO:0000256" key="8">
    <source>
        <dbReference type="RuleBase" id="RU363032"/>
    </source>
</evidence>
<name>A0A2D2BWI9_9RHOB</name>
<dbReference type="CDD" id="cd06261">
    <property type="entry name" value="TM_PBP2"/>
    <property type="match status" value="1"/>
</dbReference>
<keyword evidence="3 8" id="KW-0813">Transport</keyword>
<evidence type="ECO:0000256" key="3">
    <source>
        <dbReference type="ARBA" id="ARBA00022448"/>
    </source>
</evidence>
<accession>A0A2D2BWI9</accession>
<evidence type="ECO:0000256" key="2">
    <source>
        <dbReference type="ARBA" id="ARBA00007069"/>
    </source>
</evidence>
<reference evidence="10 11" key="1">
    <citation type="submission" date="2017-10" db="EMBL/GenBank/DDBJ databases">
        <title>Complete genome sequence of Paracoccus yeei TT13 isolated from human skin.</title>
        <authorList>
            <person name="Lee K."/>
            <person name="Lim J.Y."/>
            <person name="Hwang I."/>
        </authorList>
    </citation>
    <scope>NUCLEOTIDE SEQUENCE [LARGE SCALE GENOMIC DNA]</scope>
    <source>
        <strain evidence="10 11">TT13</strain>
    </source>
</reference>
<dbReference type="SUPFAM" id="SSF161098">
    <property type="entry name" value="MetI-like"/>
    <property type="match status" value="1"/>
</dbReference>
<evidence type="ECO:0000256" key="5">
    <source>
        <dbReference type="ARBA" id="ARBA00022692"/>
    </source>
</evidence>
<dbReference type="AlphaFoldDB" id="A0A2D2BWI9"/>
<evidence type="ECO:0000256" key="1">
    <source>
        <dbReference type="ARBA" id="ARBA00004651"/>
    </source>
</evidence>
<dbReference type="GO" id="GO:0055085">
    <property type="term" value="P:transmembrane transport"/>
    <property type="evidence" value="ECO:0007669"/>
    <property type="project" value="InterPro"/>
</dbReference>
<dbReference type="PROSITE" id="PS50928">
    <property type="entry name" value="ABC_TM1"/>
    <property type="match status" value="1"/>
</dbReference>
<dbReference type="Proteomes" id="UP000229314">
    <property type="component" value="Chromosome"/>
</dbReference>
<feature type="transmembrane region" description="Helical" evidence="8">
    <location>
        <begin position="12"/>
        <end position="33"/>
    </location>
</feature>
<dbReference type="PANTHER" id="PTHR42929">
    <property type="entry name" value="INNER MEMBRANE ABC TRANSPORTER PERMEASE PROTEIN YDCU-RELATED-RELATED"/>
    <property type="match status" value="1"/>
</dbReference>
<comment type="similarity">
    <text evidence="2">Belongs to the binding-protein-dependent transport system permease family. CysTW subfamily.</text>
</comment>
<dbReference type="InterPro" id="IPR035906">
    <property type="entry name" value="MetI-like_sf"/>
</dbReference>
<sequence length="303" mass="33965">MTELTRRYGTPIGIVILLLAAFWILVLVVLPNLQLFEQSFRPSLPPGEQGGPADVYSLDNYAIMVSTNSTTRVWFIDMPIHLFIFLRTIWHSCLVTLVCLVLSYPVAWCLALVMSPRSVPTILMLLAIPLLVSELLRAFSWYIILAFQGPLNGIGAWFGLPKVRWISGSTGIVVTLIYTNILLMVLPIYNSLSTLDRNLIEAARDLGASGWQVQRRIVMPHAKTGIASGCTMIFMFSVGSVVIPIMMASPDSRWFTEVITQWMFESQDWHTAAAYAFILLVTCTVFVALMMRLFRVQLADIAK</sequence>
<feature type="transmembrane region" description="Helical" evidence="8">
    <location>
        <begin position="272"/>
        <end position="294"/>
    </location>
</feature>
<feature type="transmembrane region" description="Helical" evidence="8">
    <location>
        <begin position="165"/>
        <end position="189"/>
    </location>
</feature>
<dbReference type="RefSeq" id="WP_099647981.1">
    <property type="nucleotide sequence ID" value="NZ_CAJGAB010000003.1"/>
</dbReference>
<comment type="subcellular location">
    <subcellularLocation>
        <location evidence="1 8">Cell membrane</location>
        <topology evidence="1 8">Multi-pass membrane protein</topology>
    </subcellularLocation>
</comment>
<proteinExistence type="inferred from homology"/>
<evidence type="ECO:0000256" key="7">
    <source>
        <dbReference type="ARBA" id="ARBA00023136"/>
    </source>
</evidence>
<keyword evidence="7 8" id="KW-0472">Membrane</keyword>
<organism evidence="10 11">
    <name type="scientific">Paracoccus yeei</name>
    <dbReference type="NCBI Taxonomy" id="147645"/>
    <lineage>
        <taxon>Bacteria</taxon>
        <taxon>Pseudomonadati</taxon>
        <taxon>Pseudomonadota</taxon>
        <taxon>Alphaproteobacteria</taxon>
        <taxon>Rhodobacterales</taxon>
        <taxon>Paracoccaceae</taxon>
        <taxon>Paracoccus</taxon>
    </lineage>
</organism>
<keyword evidence="4" id="KW-1003">Cell membrane</keyword>
<protein>
    <submittedName>
        <fullName evidence="10">ABC transporter permease</fullName>
    </submittedName>
</protein>
<evidence type="ECO:0000259" key="9">
    <source>
        <dbReference type="PROSITE" id="PS50928"/>
    </source>
</evidence>